<dbReference type="EMBL" id="CP171743">
    <property type="protein sequence ID" value="XKR70567.1"/>
    <property type="molecule type" value="Genomic_DNA"/>
</dbReference>
<evidence type="ECO:0000313" key="2">
    <source>
        <dbReference type="Proteomes" id="UP001234913"/>
    </source>
</evidence>
<gene>
    <name evidence="1" type="ORF">QUC96_012815</name>
</gene>
<dbReference type="Proteomes" id="UP001234913">
    <property type="component" value="Plasmid pSC310"/>
</dbReference>
<geneLocation type="plasmid" evidence="1 2">
    <name>pSC310</name>
</geneLocation>
<accession>A0ACD5FRB0</accession>
<organism evidence="1 2">
    <name type="scientific">Staphylococcus hyicus</name>
    <dbReference type="NCBI Taxonomy" id="1284"/>
    <lineage>
        <taxon>Bacteria</taxon>
        <taxon>Bacillati</taxon>
        <taxon>Bacillota</taxon>
        <taxon>Bacilli</taxon>
        <taxon>Bacillales</taxon>
        <taxon>Staphylococcaceae</taxon>
        <taxon>Staphylococcus</taxon>
    </lineage>
</organism>
<protein>
    <submittedName>
        <fullName evidence="1">Uncharacterized protein</fullName>
    </submittedName>
</protein>
<reference evidence="1" key="1">
    <citation type="submission" date="2024-09" db="EMBL/GenBank/DDBJ databases">
        <authorList>
            <person name="Gagne-Thivierge C."/>
        </authorList>
    </citation>
    <scope>NUCLEOTIDE SEQUENCE</scope>
    <source>
        <strain evidence="1">SC310</strain>
    </source>
</reference>
<name>A0ACD5FRB0_STAHY</name>
<evidence type="ECO:0000313" key="1">
    <source>
        <dbReference type="EMBL" id="XKR70567.1"/>
    </source>
</evidence>
<keyword evidence="1" id="KW-0614">Plasmid</keyword>
<keyword evidence="2" id="KW-1185">Reference proteome</keyword>
<sequence>MNKRDKSKRNKTMQIFCVGALIMSLLAINFNLENDSLKNTNNKSDSKVESKYPTKQQIDKMSHEELYEYVSNLEEKGRELYKHDKNLYKYAFKKYTKKDYDSIKIPREETILNTKDSLTLEQQYKLDIENEDLYLKYLSLQSEKYKKSEKDTTSTEETTDNTTDDGENLKKAIKSELTHGTIESVIYNNDSLGKNAVIVIKGKENLTDQMTIDGMRRAVAQSVKAVKDSEVDIESFTVDITYPVEDNEGKVNSDFHVIKSQWSMDKIKNLSNDQMELLNTELDTHADSYNESTALK</sequence>
<proteinExistence type="predicted"/>